<dbReference type="OrthoDB" id="2554322at2759"/>
<protein>
    <submittedName>
        <fullName evidence="2">Uncharacterized protein</fullName>
    </submittedName>
</protein>
<sequence>MWAGGSKEALAVIRSTCPVPAPTPPVAVPRSSLLPHLQTQLLIVNSASINANLGSSVPVAFDSEGQRLNSTCTDFKECCGDPGPAPADRPPSPGEVCLLSSSFLSTANSLSLAAHISSSPLLPVSPRPPASCASLSLQFPASHAAAAPSIRPRPPVPTAGHSSSPANTPAAAHLTSTLILVMAMQTKSLGRSSALIGGGPSPTGSRRSSLPIGLKIPVRITQVQEGLKRDLGMVREFANVVEELQVLQMTYTTLIDSLTDSLTTVSDEPEADNRSHRYSRLSSFPLLPRR</sequence>
<dbReference type="RefSeq" id="XP_037219117.1">
    <property type="nucleotide sequence ID" value="XM_037363473.1"/>
</dbReference>
<evidence type="ECO:0000313" key="3">
    <source>
        <dbReference type="Proteomes" id="UP000636479"/>
    </source>
</evidence>
<gene>
    <name evidence="2" type="ORF">MIND_00675900</name>
</gene>
<dbReference type="GeneID" id="59345989"/>
<dbReference type="EMBL" id="JACAZF010000006">
    <property type="protein sequence ID" value="KAF7301117.1"/>
    <property type="molecule type" value="Genomic_DNA"/>
</dbReference>
<name>A0A8H6SLP2_9AGAR</name>
<evidence type="ECO:0000313" key="2">
    <source>
        <dbReference type="EMBL" id="KAF7301117.1"/>
    </source>
</evidence>
<reference evidence="2" key="1">
    <citation type="submission" date="2020-05" db="EMBL/GenBank/DDBJ databases">
        <title>Mycena genomes resolve the evolution of fungal bioluminescence.</title>
        <authorList>
            <person name="Tsai I.J."/>
        </authorList>
    </citation>
    <scope>NUCLEOTIDE SEQUENCE</scope>
    <source>
        <strain evidence="2">171206Taipei</strain>
    </source>
</reference>
<comment type="caution">
    <text evidence="2">The sequence shown here is derived from an EMBL/GenBank/DDBJ whole genome shotgun (WGS) entry which is preliminary data.</text>
</comment>
<accession>A0A8H6SLP2</accession>
<dbReference type="Proteomes" id="UP000636479">
    <property type="component" value="Unassembled WGS sequence"/>
</dbReference>
<feature type="region of interest" description="Disordered" evidence="1">
    <location>
        <begin position="146"/>
        <end position="169"/>
    </location>
</feature>
<proteinExistence type="predicted"/>
<evidence type="ECO:0000256" key="1">
    <source>
        <dbReference type="SAM" id="MobiDB-lite"/>
    </source>
</evidence>
<dbReference type="AlphaFoldDB" id="A0A8H6SLP2"/>
<keyword evidence="3" id="KW-1185">Reference proteome</keyword>
<organism evidence="2 3">
    <name type="scientific">Mycena indigotica</name>
    <dbReference type="NCBI Taxonomy" id="2126181"/>
    <lineage>
        <taxon>Eukaryota</taxon>
        <taxon>Fungi</taxon>
        <taxon>Dikarya</taxon>
        <taxon>Basidiomycota</taxon>
        <taxon>Agaricomycotina</taxon>
        <taxon>Agaricomycetes</taxon>
        <taxon>Agaricomycetidae</taxon>
        <taxon>Agaricales</taxon>
        <taxon>Marasmiineae</taxon>
        <taxon>Mycenaceae</taxon>
        <taxon>Mycena</taxon>
    </lineage>
</organism>